<dbReference type="CDD" id="cd12148">
    <property type="entry name" value="fungal_TF_MHR"/>
    <property type="match status" value="1"/>
</dbReference>
<keyword evidence="2" id="KW-0479">Metal-binding</keyword>
<evidence type="ECO:0000256" key="1">
    <source>
        <dbReference type="ARBA" id="ARBA00004123"/>
    </source>
</evidence>
<dbReference type="GO" id="GO:0000981">
    <property type="term" value="F:DNA-binding transcription factor activity, RNA polymerase II-specific"/>
    <property type="evidence" value="ECO:0007669"/>
    <property type="project" value="InterPro"/>
</dbReference>
<dbReference type="GO" id="GO:0005634">
    <property type="term" value="C:nucleus"/>
    <property type="evidence" value="ECO:0007669"/>
    <property type="project" value="UniProtKB-SubCell"/>
</dbReference>
<dbReference type="Proteomes" id="UP000799757">
    <property type="component" value="Unassembled WGS sequence"/>
</dbReference>
<dbReference type="PANTHER" id="PTHR31313:SF81">
    <property type="entry name" value="TY1 ENHANCER ACTIVATOR"/>
    <property type="match status" value="1"/>
</dbReference>
<keyword evidence="6" id="KW-0804">Transcription</keyword>
<evidence type="ECO:0000313" key="10">
    <source>
        <dbReference type="Proteomes" id="UP000799757"/>
    </source>
</evidence>
<dbReference type="CDD" id="cd00067">
    <property type="entry name" value="GAL4"/>
    <property type="match status" value="1"/>
</dbReference>
<dbReference type="Gene3D" id="4.10.240.10">
    <property type="entry name" value="Zn(2)-C6 fungal-type DNA-binding domain"/>
    <property type="match status" value="1"/>
</dbReference>
<dbReference type="Pfam" id="PF04082">
    <property type="entry name" value="Fungal_trans"/>
    <property type="match status" value="1"/>
</dbReference>
<protein>
    <recommendedName>
        <fullName evidence="8">Xylanolytic transcriptional activator regulatory domain-containing protein</fullName>
    </recommendedName>
</protein>
<dbReference type="GO" id="GO:0006351">
    <property type="term" value="P:DNA-templated transcription"/>
    <property type="evidence" value="ECO:0007669"/>
    <property type="project" value="InterPro"/>
</dbReference>
<dbReference type="InterPro" id="IPR051615">
    <property type="entry name" value="Transcr_Regulatory_Elem"/>
</dbReference>
<evidence type="ECO:0000313" key="9">
    <source>
        <dbReference type="EMBL" id="KAF2786913.1"/>
    </source>
</evidence>
<keyword evidence="10" id="KW-1185">Reference proteome</keyword>
<reference evidence="9" key="1">
    <citation type="journal article" date="2020" name="Stud. Mycol.">
        <title>101 Dothideomycetes genomes: a test case for predicting lifestyles and emergence of pathogens.</title>
        <authorList>
            <person name="Haridas S."/>
            <person name="Albert R."/>
            <person name="Binder M."/>
            <person name="Bloem J."/>
            <person name="Labutti K."/>
            <person name="Salamov A."/>
            <person name="Andreopoulos B."/>
            <person name="Baker S."/>
            <person name="Barry K."/>
            <person name="Bills G."/>
            <person name="Bluhm B."/>
            <person name="Cannon C."/>
            <person name="Castanera R."/>
            <person name="Culley D."/>
            <person name="Daum C."/>
            <person name="Ezra D."/>
            <person name="Gonzalez J."/>
            <person name="Henrissat B."/>
            <person name="Kuo A."/>
            <person name="Liang C."/>
            <person name="Lipzen A."/>
            <person name="Lutzoni F."/>
            <person name="Magnuson J."/>
            <person name="Mondo S."/>
            <person name="Nolan M."/>
            <person name="Ohm R."/>
            <person name="Pangilinan J."/>
            <person name="Park H.-J."/>
            <person name="Ramirez L."/>
            <person name="Alfaro M."/>
            <person name="Sun H."/>
            <person name="Tritt A."/>
            <person name="Yoshinaga Y."/>
            <person name="Zwiers L.-H."/>
            <person name="Turgeon B."/>
            <person name="Goodwin S."/>
            <person name="Spatafora J."/>
            <person name="Crous P."/>
            <person name="Grigoriev I."/>
        </authorList>
    </citation>
    <scope>NUCLEOTIDE SEQUENCE</scope>
    <source>
        <strain evidence="9">CBS 109.77</strain>
    </source>
</reference>
<dbReference type="SUPFAM" id="SSF57701">
    <property type="entry name" value="Zn2/Cys6 DNA-binding domain"/>
    <property type="match status" value="1"/>
</dbReference>
<proteinExistence type="predicted"/>
<keyword evidence="4" id="KW-0805">Transcription regulation</keyword>
<name>A0A6A6WSJ0_9PLEO</name>
<accession>A0A6A6WSJ0</accession>
<keyword evidence="3" id="KW-0862">Zinc</keyword>
<dbReference type="EMBL" id="MU002388">
    <property type="protein sequence ID" value="KAF2786913.1"/>
    <property type="molecule type" value="Genomic_DNA"/>
</dbReference>
<evidence type="ECO:0000259" key="8">
    <source>
        <dbReference type="Pfam" id="PF04082"/>
    </source>
</evidence>
<dbReference type="InterPro" id="IPR001138">
    <property type="entry name" value="Zn2Cys6_DnaBD"/>
</dbReference>
<dbReference type="InterPro" id="IPR007219">
    <property type="entry name" value="XnlR_reg_dom"/>
</dbReference>
<keyword evidence="7" id="KW-0539">Nucleus</keyword>
<evidence type="ECO:0000256" key="7">
    <source>
        <dbReference type="ARBA" id="ARBA00023242"/>
    </source>
</evidence>
<feature type="domain" description="Xylanolytic transcriptional activator regulatory" evidence="8">
    <location>
        <begin position="226"/>
        <end position="353"/>
    </location>
</feature>
<comment type="subcellular location">
    <subcellularLocation>
        <location evidence="1">Nucleus</location>
    </subcellularLocation>
</comment>
<keyword evidence="5" id="KW-0238">DNA-binding</keyword>
<dbReference type="OrthoDB" id="3844806at2759"/>
<dbReference type="InterPro" id="IPR036864">
    <property type="entry name" value="Zn2-C6_fun-type_DNA-bd_sf"/>
</dbReference>
<gene>
    <name evidence="9" type="ORF">K505DRAFT_379940</name>
</gene>
<evidence type="ECO:0000256" key="4">
    <source>
        <dbReference type="ARBA" id="ARBA00023015"/>
    </source>
</evidence>
<evidence type="ECO:0000256" key="5">
    <source>
        <dbReference type="ARBA" id="ARBA00023125"/>
    </source>
</evidence>
<dbReference type="AlphaFoldDB" id="A0A6A6WSJ0"/>
<evidence type="ECO:0000256" key="6">
    <source>
        <dbReference type="ARBA" id="ARBA00023163"/>
    </source>
</evidence>
<dbReference type="PANTHER" id="PTHR31313">
    <property type="entry name" value="TY1 ENHANCER ACTIVATOR"/>
    <property type="match status" value="1"/>
</dbReference>
<sequence>MEHHEDSQEAKRCDGIKPICSGCTDRKLECQYVDKSNRKRKQWNLDHVSTLEETISTLKGYICDLEERGFIGEKRVNINDLLAAHLDREGPSSFGIAEAVTSTEDEELITQSPGGKTVTERRLPSAIGDMSAMVWKLNICEDGTAAFTGLSGNFCFEPPARGNLLLTHSRSQEGSTGMYRGDYVQDDDLKDELMTLFMTKVNPYHQFVGPSLQIGEDPDGLDVRILQIAMCAAGSCYSHRPSASIIGQTFAESAEELALTCCRTHPSLSTVQALSTLCWYELAQDHDNMAWIYNSTASAVALHLGLHVTGFEGLVSETGSNDNDQCERIRTFWAFSLMDRIATSMLGRQCVMPWRRTRVPPILDILEAGAEPNEIAFGHQCKLWFIHDQFMDQICAFDFDELGFELRNKILVNARESLFTFYQGIDERLRLHDASSHHSILFFKMSY</sequence>
<dbReference type="GO" id="GO:0008270">
    <property type="term" value="F:zinc ion binding"/>
    <property type="evidence" value="ECO:0007669"/>
    <property type="project" value="InterPro"/>
</dbReference>
<evidence type="ECO:0000256" key="3">
    <source>
        <dbReference type="ARBA" id="ARBA00022833"/>
    </source>
</evidence>
<dbReference type="GO" id="GO:0003677">
    <property type="term" value="F:DNA binding"/>
    <property type="evidence" value="ECO:0007669"/>
    <property type="project" value="UniProtKB-KW"/>
</dbReference>
<evidence type="ECO:0000256" key="2">
    <source>
        <dbReference type="ARBA" id="ARBA00022723"/>
    </source>
</evidence>
<organism evidence="9 10">
    <name type="scientific">Melanomma pulvis-pyrius CBS 109.77</name>
    <dbReference type="NCBI Taxonomy" id="1314802"/>
    <lineage>
        <taxon>Eukaryota</taxon>
        <taxon>Fungi</taxon>
        <taxon>Dikarya</taxon>
        <taxon>Ascomycota</taxon>
        <taxon>Pezizomycotina</taxon>
        <taxon>Dothideomycetes</taxon>
        <taxon>Pleosporomycetidae</taxon>
        <taxon>Pleosporales</taxon>
        <taxon>Melanommataceae</taxon>
        <taxon>Melanomma</taxon>
    </lineage>
</organism>